<dbReference type="PANTHER" id="PTHR36834">
    <property type="entry name" value="MEMBRANE PROTEIN-RELATED"/>
    <property type="match status" value="1"/>
</dbReference>
<evidence type="ECO:0000259" key="2">
    <source>
        <dbReference type="Pfam" id="PF04892"/>
    </source>
</evidence>
<feature type="transmembrane region" description="Helical" evidence="1">
    <location>
        <begin position="160"/>
        <end position="179"/>
    </location>
</feature>
<proteinExistence type="predicted"/>
<keyword evidence="1" id="KW-1133">Transmembrane helix</keyword>
<accession>A0A9D1YBY0</accession>
<name>A0A9D1YBY0_9FIRM</name>
<sequence>MEKKRRLARDGALYALCALYLLLLFLILFRQHHQTRSVNLVPLRSVFQYLTGAAPLGGETSELQAQFLQSLALSNLLGNLVLFFPLGVYARLFWNRLPLWASALLPAAASLCVEVLQYATAWGVADIDDLLLNAMGGALGVLVCQGVYRLLGSWDKARTLVAAAAPVAGVAFFAILIWMNR</sequence>
<evidence type="ECO:0000313" key="3">
    <source>
        <dbReference type="EMBL" id="HIY26116.1"/>
    </source>
</evidence>
<protein>
    <submittedName>
        <fullName evidence="3">VanZ family protein</fullName>
    </submittedName>
</protein>
<dbReference type="AlphaFoldDB" id="A0A9D1YBY0"/>
<keyword evidence="1" id="KW-0472">Membrane</keyword>
<reference evidence="3" key="1">
    <citation type="journal article" date="2021" name="PeerJ">
        <title>Extensive microbial diversity within the chicken gut microbiome revealed by metagenomics and culture.</title>
        <authorList>
            <person name="Gilroy R."/>
            <person name="Ravi A."/>
            <person name="Getino M."/>
            <person name="Pursley I."/>
            <person name="Horton D.L."/>
            <person name="Alikhan N.F."/>
            <person name="Baker D."/>
            <person name="Gharbi K."/>
            <person name="Hall N."/>
            <person name="Watson M."/>
            <person name="Adriaenssens E.M."/>
            <person name="Foster-Nyarko E."/>
            <person name="Jarju S."/>
            <person name="Secka A."/>
            <person name="Antonio M."/>
            <person name="Oren A."/>
            <person name="Chaudhuri R.R."/>
            <person name="La Ragione R."/>
            <person name="Hildebrand F."/>
            <person name="Pallen M.J."/>
        </authorList>
    </citation>
    <scope>NUCLEOTIDE SEQUENCE</scope>
    <source>
        <strain evidence="3">1282</strain>
    </source>
</reference>
<comment type="caution">
    <text evidence="3">The sequence shown here is derived from an EMBL/GenBank/DDBJ whole genome shotgun (WGS) entry which is preliminary data.</text>
</comment>
<keyword evidence="1" id="KW-0812">Transmembrane</keyword>
<organism evidence="3 4">
    <name type="scientific">Candidatus Acutalibacter pullistercoris</name>
    <dbReference type="NCBI Taxonomy" id="2838418"/>
    <lineage>
        <taxon>Bacteria</taxon>
        <taxon>Bacillati</taxon>
        <taxon>Bacillota</taxon>
        <taxon>Clostridia</taxon>
        <taxon>Eubacteriales</taxon>
        <taxon>Acutalibacteraceae</taxon>
        <taxon>Acutalibacter</taxon>
    </lineage>
</organism>
<dbReference type="InterPro" id="IPR053150">
    <property type="entry name" value="Teicoplanin_resist-assoc"/>
</dbReference>
<reference evidence="3" key="2">
    <citation type="submission" date="2021-04" db="EMBL/GenBank/DDBJ databases">
        <authorList>
            <person name="Gilroy R."/>
        </authorList>
    </citation>
    <scope>NUCLEOTIDE SEQUENCE</scope>
    <source>
        <strain evidence="3">1282</strain>
    </source>
</reference>
<dbReference type="Pfam" id="PF04892">
    <property type="entry name" value="VanZ"/>
    <property type="match status" value="1"/>
</dbReference>
<dbReference type="PANTHER" id="PTHR36834:SF1">
    <property type="entry name" value="INTEGRAL MEMBRANE PROTEIN"/>
    <property type="match status" value="1"/>
</dbReference>
<evidence type="ECO:0000313" key="4">
    <source>
        <dbReference type="Proteomes" id="UP000823915"/>
    </source>
</evidence>
<feature type="transmembrane region" description="Helical" evidence="1">
    <location>
        <begin position="97"/>
        <end position="118"/>
    </location>
</feature>
<dbReference type="InterPro" id="IPR006976">
    <property type="entry name" value="VanZ-like"/>
</dbReference>
<dbReference type="Proteomes" id="UP000823915">
    <property type="component" value="Unassembled WGS sequence"/>
</dbReference>
<dbReference type="EMBL" id="DXDU01000049">
    <property type="protein sequence ID" value="HIY26116.1"/>
    <property type="molecule type" value="Genomic_DNA"/>
</dbReference>
<evidence type="ECO:0000256" key="1">
    <source>
        <dbReference type="SAM" id="Phobius"/>
    </source>
</evidence>
<feature type="transmembrane region" description="Helical" evidence="1">
    <location>
        <begin position="67"/>
        <end position="90"/>
    </location>
</feature>
<feature type="transmembrane region" description="Helical" evidence="1">
    <location>
        <begin position="130"/>
        <end position="148"/>
    </location>
</feature>
<feature type="transmembrane region" description="Helical" evidence="1">
    <location>
        <begin position="12"/>
        <end position="29"/>
    </location>
</feature>
<feature type="domain" description="VanZ-like" evidence="2">
    <location>
        <begin position="13"/>
        <end position="145"/>
    </location>
</feature>
<gene>
    <name evidence="3" type="ORF">H9838_02975</name>
</gene>